<sequence>MPLRRTPPNTPSTEDLTLINTAATRSRALTTPLAGSTPNLSSTENENIAGGLKRKRDDCTCCMDEIRSMIAAANARTDKKLSAVQATLSDILTQNLDIKESISFISHQYEDMKIKVEQLEKERKADHGYISQLEEKLENMERLMCSSKIEIRNVPRKPGENKDDLCAIVMEAGTTLNVNIQRTDLKDVYRAGKKDVPSAIVVDFLSVTTKENIINGAKQFNKTYKQNRLNTGHLKLGGPIKPVYVSEKLTHKTQRIYFLSRNFAKDNNYKYCWTSYGKVFLRKADGSPQILVKQESDLIELQGK</sequence>
<accession>A0ABR3HT40</accession>
<dbReference type="InterPro" id="IPR057251">
    <property type="entry name" value="FP_C"/>
</dbReference>
<feature type="coiled-coil region" evidence="1">
    <location>
        <begin position="102"/>
        <end position="136"/>
    </location>
</feature>
<keyword evidence="4" id="KW-1185">Reference proteome</keyword>
<dbReference type="Proteomes" id="UP001549920">
    <property type="component" value="Unassembled WGS sequence"/>
</dbReference>
<feature type="domain" description="FP protein C-terminal" evidence="2">
    <location>
        <begin position="250"/>
        <end position="301"/>
    </location>
</feature>
<keyword evidence="1" id="KW-0175">Coiled coil</keyword>
<proteinExistence type="predicted"/>
<dbReference type="Pfam" id="PF25298">
    <property type="entry name" value="Baculo_FP_2nd"/>
    <property type="match status" value="1"/>
</dbReference>
<comment type="caution">
    <text evidence="3">The sequence shown here is derived from an EMBL/GenBank/DDBJ whole genome shotgun (WGS) entry which is preliminary data.</text>
</comment>
<reference evidence="3 4" key="1">
    <citation type="submission" date="2024-06" db="EMBL/GenBank/DDBJ databases">
        <title>A chromosome-level genome assembly of beet webworm, Loxostege sticticalis.</title>
        <authorList>
            <person name="Zhang Y."/>
        </authorList>
    </citation>
    <scope>NUCLEOTIDE SEQUENCE [LARGE SCALE GENOMIC DNA]</scope>
    <source>
        <strain evidence="3">AQ026</strain>
        <tissue evidence="3">Whole body</tissue>
    </source>
</reference>
<evidence type="ECO:0000313" key="4">
    <source>
        <dbReference type="Proteomes" id="UP001549920"/>
    </source>
</evidence>
<organism evidence="3 4">
    <name type="scientific">Loxostege sticticalis</name>
    <name type="common">Beet webworm moth</name>
    <dbReference type="NCBI Taxonomy" id="481309"/>
    <lineage>
        <taxon>Eukaryota</taxon>
        <taxon>Metazoa</taxon>
        <taxon>Ecdysozoa</taxon>
        <taxon>Arthropoda</taxon>
        <taxon>Hexapoda</taxon>
        <taxon>Insecta</taxon>
        <taxon>Pterygota</taxon>
        <taxon>Neoptera</taxon>
        <taxon>Endopterygota</taxon>
        <taxon>Lepidoptera</taxon>
        <taxon>Glossata</taxon>
        <taxon>Ditrysia</taxon>
        <taxon>Pyraloidea</taxon>
        <taxon>Crambidae</taxon>
        <taxon>Pyraustinae</taxon>
        <taxon>Loxostege</taxon>
    </lineage>
</organism>
<evidence type="ECO:0000259" key="2">
    <source>
        <dbReference type="Pfam" id="PF25298"/>
    </source>
</evidence>
<protein>
    <recommendedName>
        <fullName evidence="2">FP protein C-terminal domain-containing protein</fullName>
    </recommendedName>
</protein>
<name>A0ABR3HT40_LOXSC</name>
<gene>
    <name evidence="3" type="ORF">ABMA27_003447</name>
</gene>
<evidence type="ECO:0000256" key="1">
    <source>
        <dbReference type="SAM" id="Coils"/>
    </source>
</evidence>
<dbReference type="EMBL" id="JBEUOH010000014">
    <property type="protein sequence ID" value="KAL0879734.1"/>
    <property type="molecule type" value="Genomic_DNA"/>
</dbReference>
<evidence type="ECO:0000313" key="3">
    <source>
        <dbReference type="EMBL" id="KAL0879734.1"/>
    </source>
</evidence>